<reference evidence="2 3" key="1">
    <citation type="submission" date="2020-08" db="EMBL/GenBank/DDBJ databases">
        <title>Genomic Encyclopedia of Type Strains, Phase IV (KMG-IV): sequencing the most valuable type-strain genomes for metagenomic binning, comparative biology and taxonomic classification.</title>
        <authorList>
            <person name="Goeker M."/>
        </authorList>
    </citation>
    <scope>NUCLEOTIDE SEQUENCE [LARGE SCALE GENOMIC DNA]</scope>
    <source>
        <strain evidence="2 3">DSM 21793</strain>
    </source>
</reference>
<organism evidence="2 3">
    <name type="scientific">Phenylobacterium haematophilum</name>
    <dbReference type="NCBI Taxonomy" id="98513"/>
    <lineage>
        <taxon>Bacteria</taxon>
        <taxon>Pseudomonadati</taxon>
        <taxon>Pseudomonadota</taxon>
        <taxon>Alphaproteobacteria</taxon>
        <taxon>Caulobacterales</taxon>
        <taxon>Caulobacteraceae</taxon>
        <taxon>Phenylobacterium</taxon>
    </lineage>
</organism>
<protein>
    <submittedName>
        <fullName evidence="2">Iron complex transport system substrate-binding protein</fullName>
    </submittedName>
</protein>
<keyword evidence="3" id="KW-1185">Reference proteome</keyword>
<feature type="domain" description="Fe/B12 periplasmic-binding" evidence="1">
    <location>
        <begin position="30"/>
        <end position="280"/>
    </location>
</feature>
<dbReference type="EMBL" id="JACIDK010000003">
    <property type="protein sequence ID" value="MBB3891590.1"/>
    <property type="molecule type" value="Genomic_DNA"/>
</dbReference>
<dbReference type="PANTHER" id="PTHR30535:SF34">
    <property type="entry name" value="MOLYBDATE-BINDING PROTEIN MOLA"/>
    <property type="match status" value="1"/>
</dbReference>
<dbReference type="InterPro" id="IPR002491">
    <property type="entry name" value="ABC_transptr_periplasmic_BD"/>
</dbReference>
<gene>
    <name evidence="2" type="ORF">GGQ61_002318</name>
</gene>
<dbReference type="AlphaFoldDB" id="A0A840A2B3"/>
<accession>A0A840A2B3</accession>
<comment type="caution">
    <text evidence="2">The sequence shown here is derived from an EMBL/GenBank/DDBJ whole genome shotgun (WGS) entry which is preliminary data.</text>
</comment>
<dbReference type="InterPro" id="IPR050902">
    <property type="entry name" value="ABC_Transporter_SBP"/>
</dbReference>
<sequence>MSWMLTRRSALAAGAVVGLSGASPVRAPRRVVSLNPCLDVILVHVADRAQIAAISHYSHEPSSSSIGPAGATYPFTYESAEEVLSLRPDLVLTGRHSSPATRAALKRLGIPAELFAVPNSVEESLGQVRQVARAVHRPERGEAVIAQVRAALAAAAPRHGTPRLSAITYQAGGFATAPGTMMDEMMRRCGLDNAAARYGLKRTGNIPLELLVADPPDVLLAGEAEPGAPTWADRVLTHPALSRVAGRMHRATFPQQLTFCGGPVLIQTARMLAKAREDALARRGARA</sequence>
<evidence type="ECO:0000313" key="3">
    <source>
        <dbReference type="Proteomes" id="UP000530564"/>
    </source>
</evidence>
<dbReference type="Gene3D" id="3.40.50.1980">
    <property type="entry name" value="Nitrogenase molybdenum iron protein domain"/>
    <property type="match status" value="2"/>
</dbReference>
<dbReference type="Pfam" id="PF01497">
    <property type="entry name" value="Peripla_BP_2"/>
    <property type="match status" value="1"/>
</dbReference>
<evidence type="ECO:0000313" key="2">
    <source>
        <dbReference type="EMBL" id="MBB3891590.1"/>
    </source>
</evidence>
<dbReference type="PANTHER" id="PTHR30535">
    <property type="entry name" value="VITAMIN B12-BINDING PROTEIN"/>
    <property type="match status" value="1"/>
</dbReference>
<evidence type="ECO:0000259" key="1">
    <source>
        <dbReference type="PROSITE" id="PS50983"/>
    </source>
</evidence>
<dbReference type="PROSITE" id="PS50983">
    <property type="entry name" value="FE_B12_PBP"/>
    <property type="match status" value="1"/>
</dbReference>
<dbReference type="Proteomes" id="UP000530564">
    <property type="component" value="Unassembled WGS sequence"/>
</dbReference>
<name>A0A840A2B3_9CAUL</name>
<proteinExistence type="predicted"/>
<dbReference type="SUPFAM" id="SSF53807">
    <property type="entry name" value="Helical backbone' metal receptor"/>
    <property type="match status" value="1"/>
</dbReference>